<feature type="domain" description="Tetrapyrrole biosynthesis glutamyl-tRNA reductase dimerisation" evidence="11">
    <location>
        <begin position="323"/>
        <end position="421"/>
    </location>
</feature>
<dbReference type="PANTHER" id="PTHR43013">
    <property type="entry name" value="GLUTAMYL-TRNA REDUCTASE"/>
    <property type="match status" value="1"/>
</dbReference>
<feature type="binding site" evidence="8">
    <location>
        <position position="109"/>
    </location>
    <ligand>
        <name>substrate</name>
    </ligand>
</feature>
<dbReference type="InterPro" id="IPR036291">
    <property type="entry name" value="NAD(P)-bd_dom_sf"/>
</dbReference>
<comment type="subunit">
    <text evidence="8">Homodimer.</text>
</comment>
<dbReference type="SUPFAM" id="SSF69742">
    <property type="entry name" value="Glutamyl tRNA-reductase catalytic, N-terminal domain"/>
    <property type="match status" value="1"/>
</dbReference>
<dbReference type="RefSeq" id="WP_371752664.1">
    <property type="nucleotide sequence ID" value="NZ_JAYJLD010000002.1"/>
</dbReference>
<keyword evidence="4 8" id="KW-0521">NADP</keyword>
<comment type="catalytic activity">
    <reaction evidence="7 8 9">
        <text>(S)-4-amino-5-oxopentanoate + tRNA(Glu) + NADP(+) = L-glutamyl-tRNA(Glu) + NADPH + H(+)</text>
        <dbReference type="Rhea" id="RHEA:12344"/>
        <dbReference type="Rhea" id="RHEA-COMP:9663"/>
        <dbReference type="Rhea" id="RHEA-COMP:9680"/>
        <dbReference type="ChEBI" id="CHEBI:15378"/>
        <dbReference type="ChEBI" id="CHEBI:57501"/>
        <dbReference type="ChEBI" id="CHEBI:57783"/>
        <dbReference type="ChEBI" id="CHEBI:58349"/>
        <dbReference type="ChEBI" id="CHEBI:78442"/>
        <dbReference type="ChEBI" id="CHEBI:78520"/>
        <dbReference type="EC" id="1.2.1.70"/>
    </reaction>
</comment>
<feature type="active site" description="Nucleophile" evidence="8">
    <location>
        <position position="50"/>
    </location>
</feature>
<dbReference type="InterPro" id="IPR036343">
    <property type="entry name" value="GluRdtase_N_sf"/>
</dbReference>
<evidence type="ECO:0000313" key="15">
    <source>
        <dbReference type="Proteomes" id="UP001310386"/>
    </source>
</evidence>
<comment type="pathway">
    <text evidence="1 8 9">Porphyrin-containing compound metabolism; protoporphyrin-IX biosynthesis; 5-aminolevulinate from L-glutamyl-tRNA(Glu): step 1/2.</text>
</comment>
<evidence type="ECO:0000313" key="14">
    <source>
        <dbReference type="EMBL" id="MEB3100400.1"/>
    </source>
</evidence>
<comment type="caution">
    <text evidence="14">The sequence shown here is derived from an EMBL/GenBank/DDBJ whole genome shotgun (WGS) entry which is preliminary data.</text>
</comment>
<evidence type="ECO:0000256" key="5">
    <source>
        <dbReference type="ARBA" id="ARBA00023002"/>
    </source>
</evidence>
<dbReference type="Proteomes" id="UP001310386">
    <property type="component" value="Unassembled WGS sequence"/>
</dbReference>
<feature type="compositionally biased region" description="Basic and acidic residues" evidence="10">
    <location>
        <begin position="436"/>
        <end position="449"/>
    </location>
</feature>
<sequence>MHIVAVGLNYRKAPVDIREKFTFSDESLPVALQQLKRTKSILECVILSTCNRTEIYAVVDQQQVCGHYIRSFLANWFQIEIGEFADYLTIYEDNEAIRHLFSVTAGLDSMVIGETQILGQVRNAFLLAQKHNATGTLFNMLFKQAITMAKKAHSETSIGENPVSVSYAAVELGKKIYGNFKNKNVMIIGAGKMSELTLKHLHANGVGKIVVANRTLQKAKELAGQFAGTFCSMGQLEEMLVEQDIDIVISSTGADGYVLTLEQMEPVMKKRKSKPLFMIDIAVPRDLDPRLMDMPNVYLYDIDDLEGIVESNLEQRKREAMKVDKLIEHELEMFHQWYRLLGVGPVIGALQEKANRIHQETMSNMLQKLPDLTEREIKVIRKLSKSMLTQMLHDPIMRIKELSAGRRGVEELDLIRELFALEDMLKEQARLPKDFLLESKPSESDDDRISPVNPVLA</sequence>
<evidence type="ECO:0000259" key="12">
    <source>
        <dbReference type="Pfam" id="PF01488"/>
    </source>
</evidence>
<feature type="binding site" evidence="8">
    <location>
        <position position="120"/>
    </location>
    <ligand>
        <name>substrate</name>
    </ligand>
</feature>
<dbReference type="Pfam" id="PF01488">
    <property type="entry name" value="Shikimate_DH"/>
    <property type="match status" value="1"/>
</dbReference>
<dbReference type="Pfam" id="PF00745">
    <property type="entry name" value="GlutR_dimer"/>
    <property type="match status" value="1"/>
</dbReference>
<dbReference type="SUPFAM" id="SSF69075">
    <property type="entry name" value="Glutamyl tRNA-reductase dimerization domain"/>
    <property type="match status" value="1"/>
</dbReference>
<evidence type="ECO:0000259" key="13">
    <source>
        <dbReference type="Pfam" id="PF05201"/>
    </source>
</evidence>
<dbReference type="InterPro" id="IPR006151">
    <property type="entry name" value="Shikm_DH/Glu-tRNA_Rdtase"/>
</dbReference>
<dbReference type="SUPFAM" id="SSF51735">
    <property type="entry name" value="NAD(P)-binding Rossmann-fold domains"/>
    <property type="match status" value="1"/>
</dbReference>
<feature type="site" description="Important for activity" evidence="8">
    <location>
        <position position="99"/>
    </location>
</feature>
<dbReference type="Pfam" id="PF05201">
    <property type="entry name" value="GlutR_N"/>
    <property type="match status" value="1"/>
</dbReference>
<dbReference type="InterPro" id="IPR015895">
    <property type="entry name" value="4pyrrol_synth_GluRdtase_N"/>
</dbReference>
<organism evidence="14 15">
    <name type="scientific">Ferviditalea candida</name>
    <dbReference type="NCBI Taxonomy" id="3108399"/>
    <lineage>
        <taxon>Bacteria</taxon>
        <taxon>Bacillati</taxon>
        <taxon>Bacillota</taxon>
        <taxon>Bacilli</taxon>
        <taxon>Bacillales</taxon>
        <taxon>Paenibacillaceae</taxon>
        <taxon>Ferviditalea</taxon>
    </lineage>
</organism>
<proteinExistence type="inferred from homology"/>
<evidence type="ECO:0000256" key="10">
    <source>
        <dbReference type="SAM" id="MobiDB-lite"/>
    </source>
</evidence>
<reference evidence="14" key="1">
    <citation type="submission" date="2023-12" db="EMBL/GenBank/DDBJ databases">
        <title>Fervidustalea candida gen. nov., sp. nov., a novel member of the family Paenibacillaceae isolated from a geothermal area.</title>
        <authorList>
            <person name="Li W.-J."/>
            <person name="Jiao J.-Y."/>
            <person name="Chen Y."/>
        </authorList>
    </citation>
    <scope>NUCLEOTIDE SEQUENCE</scope>
    <source>
        <strain evidence="14">SYSU GA230002</strain>
    </source>
</reference>
<keyword evidence="6 8" id="KW-0627">Porphyrin biosynthesis</keyword>
<feature type="binding site" evidence="8">
    <location>
        <begin position="189"/>
        <end position="194"/>
    </location>
    <ligand>
        <name>NADP(+)</name>
        <dbReference type="ChEBI" id="CHEBI:58349"/>
    </ligand>
</feature>
<dbReference type="Gene3D" id="3.40.50.720">
    <property type="entry name" value="NAD(P)-binding Rossmann-like Domain"/>
    <property type="match status" value="1"/>
</dbReference>
<dbReference type="HAMAP" id="MF_00087">
    <property type="entry name" value="Glu_tRNA_reductase"/>
    <property type="match status" value="1"/>
</dbReference>
<comment type="function">
    <text evidence="8">Catalyzes the NADPH-dependent reduction of glutamyl-tRNA(Glu) to glutamate 1-semialdehyde (GSA).</text>
</comment>
<dbReference type="CDD" id="cd05213">
    <property type="entry name" value="NAD_bind_Glutamyl_tRNA_reduct"/>
    <property type="match status" value="1"/>
</dbReference>
<name>A0ABU5ZD16_9BACL</name>
<dbReference type="InterPro" id="IPR036453">
    <property type="entry name" value="GluRdtase_dimer_dom_sf"/>
</dbReference>
<comment type="miscellaneous">
    <text evidence="8">During catalysis, the active site Cys acts as a nucleophile attacking the alpha-carbonyl group of tRNA-bound glutamate with the formation of a thioester intermediate between enzyme and glutamate, and the concomitant release of tRNA(Glu). The thioester intermediate is finally reduced by direct hydride transfer from NADPH, to form the product GSA.</text>
</comment>
<dbReference type="Gene3D" id="3.30.460.30">
    <property type="entry name" value="Glutamyl-tRNA reductase, N-terminal domain"/>
    <property type="match status" value="1"/>
</dbReference>
<evidence type="ECO:0000256" key="9">
    <source>
        <dbReference type="RuleBase" id="RU000584"/>
    </source>
</evidence>
<dbReference type="PANTHER" id="PTHR43013:SF1">
    <property type="entry name" value="GLUTAMYL-TRNA REDUCTASE"/>
    <property type="match status" value="1"/>
</dbReference>
<keyword evidence="5 8" id="KW-0560">Oxidoreductase</keyword>
<protein>
    <recommendedName>
        <fullName evidence="3 8">Glutamyl-tRNA reductase</fullName>
        <shortName evidence="8">GluTR</shortName>
        <ecNumber evidence="3 8">1.2.1.70</ecNumber>
    </recommendedName>
</protein>
<dbReference type="InterPro" id="IPR015896">
    <property type="entry name" value="4pyrrol_synth_GluRdtase_dimer"/>
</dbReference>
<dbReference type="GO" id="GO:0008883">
    <property type="term" value="F:glutamyl-tRNA reductase activity"/>
    <property type="evidence" value="ECO:0007669"/>
    <property type="project" value="UniProtKB-EC"/>
</dbReference>
<comment type="similarity">
    <text evidence="2 8 9">Belongs to the glutamyl-tRNA reductase family.</text>
</comment>
<dbReference type="InterPro" id="IPR000343">
    <property type="entry name" value="4pyrrol_synth_GluRdtase"/>
</dbReference>
<feature type="domain" description="Glutamyl-tRNA reductase N-terminal" evidence="13">
    <location>
        <begin position="6"/>
        <end position="156"/>
    </location>
</feature>
<dbReference type="NCBIfam" id="TIGR01035">
    <property type="entry name" value="hemA"/>
    <property type="match status" value="1"/>
</dbReference>
<evidence type="ECO:0000256" key="1">
    <source>
        <dbReference type="ARBA" id="ARBA00005059"/>
    </source>
</evidence>
<dbReference type="EC" id="1.2.1.70" evidence="3 8"/>
<evidence type="ECO:0000256" key="2">
    <source>
        <dbReference type="ARBA" id="ARBA00005916"/>
    </source>
</evidence>
<feature type="binding site" evidence="8">
    <location>
        <begin position="49"/>
        <end position="52"/>
    </location>
    <ligand>
        <name>substrate</name>
    </ligand>
</feature>
<gene>
    <name evidence="8 14" type="primary">hemA</name>
    <name evidence="14" type="ORF">VF724_01840</name>
</gene>
<dbReference type="PROSITE" id="PS00747">
    <property type="entry name" value="GLUTR"/>
    <property type="match status" value="1"/>
</dbReference>
<feature type="region of interest" description="Disordered" evidence="10">
    <location>
        <begin position="436"/>
        <end position="457"/>
    </location>
</feature>
<evidence type="ECO:0000256" key="7">
    <source>
        <dbReference type="ARBA" id="ARBA00047464"/>
    </source>
</evidence>
<evidence type="ECO:0000256" key="4">
    <source>
        <dbReference type="ARBA" id="ARBA00022857"/>
    </source>
</evidence>
<evidence type="ECO:0000256" key="8">
    <source>
        <dbReference type="HAMAP-Rule" id="MF_00087"/>
    </source>
</evidence>
<keyword evidence="15" id="KW-1185">Reference proteome</keyword>
<accession>A0ABU5ZD16</accession>
<evidence type="ECO:0000256" key="6">
    <source>
        <dbReference type="ARBA" id="ARBA00023244"/>
    </source>
</evidence>
<comment type="domain">
    <text evidence="8">Possesses an unusual extended V-shaped dimeric structure with each monomer consisting of three distinct domains arranged along a curved 'spinal' alpha-helix. The N-terminal catalytic domain specifically recognizes the glutamate moiety of the substrate. The second domain is the NADPH-binding domain, and the third C-terminal domain is responsible for dimerization.</text>
</comment>
<dbReference type="PIRSF" id="PIRSF000445">
    <property type="entry name" value="4pyrrol_synth_GluRdtase"/>
    <property type="match status" value="1"/>
</dbReference>
<dbReference type="EMBL" id="JAYJLD010000002">
    <property type="protein sequence ID" value="MEB3100400.1"/>
    <property type="molecule type" value="Genomic_DNA"/>
</dbReference>
<evidence type="ECO:0000259" key="11">
    <source>
        <dbReference type="Pfam" id="PF00745"/>
    </source>
</evidence>
<feature type="binding site" evidence="8">
    <location>
        <begin position="114"/>
        <end position="116"/>
    </location>
    <ligand>
        <name>substrate</name>
    </ligand>
</feature>
<feature type="domain" description="Quinate/shikimate 5-dehydrogenase/glutamyl-tRNA reductase" evidence="12">
    <location>
        <begin position="171"/>
        <end position="308"/>
    </location>
</feature>
<dbReference type="InterPro" id="IPR018214">
    <property type="entry name" value="GluRdtase_CS"/>
</dbReference>
<evidence type="ECO:0000256" key="3">
    <source>
        <dbReference type="ARBA" id="ARBA00012970"/>
    </source>
</evidence>